<dbReference type="AlphaFoldDB" id="A0A4Y7KAZ6"/>
<organism evidence="1 2">
    <name type="scientific">Papaver somniferum</name>
    <name type="common">Opium poppy</name>
    <dbReference type="NCBI Taxonomy" id="3469"/>
    <lineage>
        <taxon>Eukaryota</taxon>
        <taxon>Viridiplantae</taxon>
        <taxon>Streptophyta</taxon>
        <taxon>Embryophyta</taxon>
        <taxon>Tracheophyta</taxon>
        <taxon>Spermatophyta</taxon>
        <taxon>Magnoliopsida</taxon>
        <taxon>Ranunculales</taxon>
        <taxon>Papaveraceae</taxon>
        <taxon>Papaveroideae</taxon>
        <taxon>Papaver</taxon>
    </lineage>
</organism>
<evidence type="ECO:0000313" key="1">
    <source>
        <dbReference type="EMBL" id="RZC69178.1"/>
    </source>
</evidence>
<accession>A0A4Y7KAZ6</accession>
<dbReference type="Proteomes" id="UP000316621">
    <property type="component" value="Chromosome 7"/>
</dbReference>
<keyword evidence="2" id="KW-1185">Reference proteome</keyword>
<sequence>MHSLAKEEFIVKENSFGMEKFIVHHQTKSFDMASQVTCKLHRGMLSNSLLGGANTERSKGISASPSMLPKCTPILTSQLLWNCVNVTYVRDSYTTTIHLNSSIIAVFIIRIQLVLPVVVVDEKEDLAQVMKSGSV</sequence>
<gene>
    <name evidence="1" type="ORF">C5167_032264</name>
</gene>
<proteinExistence type="predicted"/>
<dbReference type="Gramene" id="RZC69178">
    <property type="protein sequence ID" value="RZC69178"/>
    <property type="gene ID" value="C5167_032264"/>
</dbReference>
<protein>
    <submittedName>
        <fullName evidence="1">Uncharacterized protein</fullName>
    </submittedName>
</protein>
<name>A0A4Y7KAZ6_PAPSO</name>
<reference evidence="1 2" key="1">
    <citation type="journal article" date="2018" name="Science">
        <title>The opium poppy genome and morphinan production.</title>
        <authorList>
            <person name="Guo L."/>
            <person name="Winzer T."/>
            <person name="Yang X."/>
            <person name="Li Y."/>
            <person name="Ning Z."/>
            <person name="He Z."/>
            <person name="Teodor R."/>
            <person name="Lu Y."/>
            <person name="Bowser T.A."/>
            <person name="Graham I.A."/>
            <person name="Ye K."/>
        </authorList>
    </citation>
    <scope>NUCLEOTIDE SEQUENCE [LARGE SCALE GENOMIC DNA]</scope>
    <source>
        <strain evidence="2">cv. HN1</strain>
        <tissue evidence="1">Leaves</tissue>
    </source>
</reference>
<evidence type="ECO:0000313" key="2">
    <source>
        <dbReference type="Proteomes" id="UP000316621"/>
    </source>
</evidence>
<dbReference type="EMBL" id="CM010721">
    <property type="protein sequence ID" value="RZC69178.1"/>
    <property type="molecule type" value="Genomic_DNA"/>
</dbReference>